<evidence type="ECO:0000313" key="7">
    <source>
        <dbReference type="Proteomes" id="UP001249505"/>
    </source>
</evidence>
<evidence type="ECO:0000256" key="1">
    <source>
        <dbReference type="ARBA" id="ARBA00004167"/>
    </source>
</evidence>
<accession>A0ABU3G5N6</accession>
<dbReference type="EMBL" id="JAUOES010000034">
    <property type="protein sequence ID" value="MDT3282647.1"/>
    <property type="molecule type" value="Genomic_DNA"/>
</dbReference>
<gene>
    <name evidence="6" type="ORF">Q4Q50_20395</name>
</gene>
<evidence type="ECO:0000256" key="2">
    <source>
        <dbReference type="ARBA" id="ARBA00022692"/>
    </source>
</evidence>
<protein>
    <submittedName>
        <fullName evidence="6">Neutral zinc metallopeptidase</fullName>
    </submittedName>
</protein>
<dbReference type="Pfam" id="PF04228">
    <property type="entry name" value="Zn_peptidase"/>
    <property type="match status" value="1"/>
</dbReference>
<organism evidence="6 7">
    <name type="scientific">Shewanella scandinavica</name>
    <dbReference type="NCBI Taxonomy" id="3063538"/>
    <lineage>
        <taxon>Bacteria</taxon>
        <taxon>Pseudomonadati</taxon>
        <taxon>Pseudomonadota</taxon>
        <taxon>Gammaproteobacteria</taxon>
        <taxon>Alteromonadales</taxon>
        <taxon>Shewanellaceae</taxon>
        <taxon>Shewanella</taxon>
    </lineage>
</organism>
<comment type="subcellular location">
    <subcellularLocation>
        <location evidence="1">Membrane</location>
        <topology evidence="1">Single-pass membrane protein</topology>
    </subcellularLocation>
</comment>
<comment type="caution">
    <text evidence="6">The sequence shown here is derived from an EMBL/GenBank/DDBJ whole genome shotgun (WGS) entry which is preliminary data.</text>
</comment>
<keyword evidence="7" id="KW-1185">Reference proteome</keyword>
<keyword evidence="2 5" id="KW-0812">Transmembrane</keyword>
<dbReference type="InterPro" id="IPR007343">
    <property type="entry name" value="Uncharacterised_pept_Zn_put"/>
</dbReference>
<reference evidence="6 7" key="1">
    <citation type="submission" date="2023-07" db="EMBL/GenBank/DDBJ databases">
        <title>Novel Shewanella species isolated from Baltic Sea sediments.</title>
        <authorList>
            <person name="Martin-Rodriguez A.J."/>
        </authorList>
    </citation>
    <scope>NUCLEOTIDE SEQUENCE [LARGE SCALE GENOMIC DNA]</scope>
    <source>
        <strain evidence="6 7">SP2S1-2</strain>
    </source>
</reference>
<keyword evidence="4 5" id="KW-0472">Membrane</keyword>
<dbReference type="PANTHER" id="PTHR30168">
    <property type="entry name" value="PUTATIVE MEMBRANE PROTEIN YPFJ"/>
    <property type="match status" value="1"/>
</dbReference>
<evidence type="ECO:0000256" key="5">
    <source>
        <dbReference type="SAM" id="Phobius"/>
    </source>
</evidence>
<sequence length="292" mass="31543">MRWRDTDRSSNIEDRRGQQMASAGVPSALLLRFLPFLLRTKIGRVVLLIGGIYFAFQYFTGGLSLDPSTQANLSQSQSSATTAVQDENAQFVAAILGTTETVWGQLLKGQYREPKLVLYRNMTSTGCGMGQAQSGPFYCPADSKVYIDLSFLDELKTLGAPGDFAFAYVIAHEVGHHVQNLLGTSTKVRQAQQSGSKVQANQLSVALELQADCYAGIWGHYANQQLNLLEAGDLAEGIAAASAVGDDRLQQMAGRAVQPDAFTHGSSAQRVKWFKTGFDSGNLASCNTFAAK</sequence>
<feature type="transmembrane region" description="Helical" evidence="5">
    <location>
        <begin position="45"/>
        <end position="65"/>
    </location>
</feature>
<dbReference type="PANTHER" id="PTHR30168:SF0">
    <property type="entry name" value="INNER MEMBRANE PROTEIN"/>
    <property type="match status" value="1"/>
</dbReference>
<dbReference type="Proteomes" id="UP001249505">
    <property type="component" value="Unassembled WGS sequence"/>
</dbReference>
<name>A0ABU3G5N6_9GAMM</name>
<proteinExistence type="predicted"/>
<evidence type="ECO:0000256" key="3">
    <source>
        <dbReference type="ARBA" id="ARBA00022989"/>
    </source>
</evidence>
<keyword evidence="3 5" id="KW-1133">Transmembrane helix</keyword>
<dbReference type="RefSeq" id="WP_226058311.1">
    <property type="nucleotide sequence ID" value="NZ_JAUOES010000034.1"/>
</dbReference>
<evidence type="ECO:0000313" key="6">
    <source>
        <dbReference type="EMBL" id="MDT3282647.1"/>
    </source>
</evidence>
<evidence type="ECO:0000256" key="4">
    <source>
        <dbReference type="ARBA" id="ARBA00023136"/>
    </source>
</evidence>